<comment type="caution">
    <text evidence="9">The sequence shown here is derived from an EMBL/GenBank/DDBJ whole genome shotgun (WGS) entry which is preliminary data.</text>
</comment>
<evidence type="ECO:0000313" key="10">
    <source>
        <dbReference type="Proteomes" id="UP001363151"/>
    </source>
</evidence>
<protein>
    <recommendedName>
        <fullName evidence="8">Calpain catalytic domain-containing protein</fullName>
    </recommendedName>
</protein>
<organism evidence="9 10">
    <name type="scientific">Aureococcus anophagefferens</name>
    <name type="common">Harmful bloom alga</name>
    <dbReference type="NCBI Taxonomy" id="44056"/>
    <lineage>
        <taxon>Eukaryota</taxon>
        <taxon>Sar</taxon>
        <taxon>Stramenopiles</taxon>
        <taxon>Ochrophyta</taxon>
        <taxon>Pelagophyceae</taxon>
        <taxon>Pelagomonadales</taxon>
        <taxon>Pelagomonadaceae</taxon>
        <taxon>Aureococcus</taxon>
    </lineage>
</organism>
<evidence type="ECO:0000259" key="8">
    <source>
        <dbReference type="PROSITE" id="PS50203"/>
    </source>
</evidence>
<dbReference type="PROSITE" id="PS00139">
    <property type="entry name" value="THIOL_PROTEASE_CYS"/>
    <property type="match status" value="1"/>
</dbReference>
<dbReference type="Proteomes" id="UP001363151">
    <property type="component" value="Unassembled WGS sequence"/>
</dbReference>
<evidence type="ECO:0000256" key="3">
    <source>
        <dbReference type="ARBA" id="ARBA00022801"/>
    </source>
</evidence>
<evidence type="ECO:0000256" key="2">
    <source>
        <dbReference type="ARBA" id="ARBA00022670"/>
    </source>
</evidence>
<dbReference type="SUPFAM" id="SSF54001">
    <property type="entry name" value="Cysteine proteinases"/>
    <property type="match status" value="1"/>
</dbReference>
<gene>
    <name evidence="9" type="ORF">SO694_0006908</name>
</gene>
<feature type="active site" evidence="5">
    <location>
        <position position="991"/>
    </location>
</feature>
<dbReference type="InterPro" id="IPR000169">
    <property type="entry name" value="Pept_cys_AS"/>
</dbReference>
<dbReference type="SMART" id="SM00230">
    <property type="entry name" value="CysPc"/>
    <property type="match status" value="1"/>
</dbReference>
<dbReference type="Pfam" id="PF00648">
    <property type="entry name" value="Peptidase_C2"/>
    <property type="match status" value="1"/>
</dbReference>
<dbReference type="EMBL" id="JBBJCI010000292">
    <property type="protein sequence ID" value="KAK7235493.1"/>
    <property type="molecule type" value="Genomic_DNA"/>
</dbReference>
<evidence type="ECO:0000256" key="6">
    <source>
        <dbReference type="SAM" id="Coils"/>
    </source>
</evidence>
<feature type="coiled-coil region" evidence="6">
    <location>
        <begin position="288"/>
        <end position="329"/>
    </location>
</feature>
<keyword evidence="4 5" id="KW-0788">Thiol protease</keyword>
<dbReference type="InterPro" id="IPR038765">
    <property type="entry name" value="Papain-like_cys_pep_sf"/>
</dbReference>
<comment type="similarity">
    <text evidence="1">Belongs to the peptidase C2 family.</text>
</comment>
<keyword evidence="2 5" id="KW-0645">Protease</keyword>
<feature type="region of interest" description="Disordered" evidence="7">
    <location>
        <begin position="671"/>
        <end position="696"/>
    </location>
</feature>
<keyword evidence="3 5" id="KW-0378">Hydrolase</keyword>
<dbReference type="CDD" id="cd00044">
    <property type="entry name" value="CysPc"/>
    <property type="match status" value="1"/>
</dbReference>
<accession>A0ABR1FQ83</accession>
<feature type="domain" description="Calpain catalytic" evidence="8">
    <location>
        <begin position="745"/>
        <end position="1056"/>
    </location>
</feature>
<evidence type="ECO:0000256" key="7">
    <source>
        <dbReference type="SAM" id="MobiDB-lite"/>
    </source>
</evidence>
<dbReference type="PANTHER" id="PTHR10183:SF379">
    <property type="entry name" value="CALPAIN-5"/>
    <property type="match status" value="1"/>
</dbReference>
<reference evidence="9 10" key="1">
    <citation type="submission" date="2024-03" db="EMBL/GenBank/DDBJ databases">
        <title>Aureococcus anophagefferens CCMP1851 and Kratosvirus quantuckense: Draft genome of a second virus-susceptible host strain in the model system.</title>
        <authorList>
            <person name="Chase E."/>
            <person name="Truchon A.R."/>
            <person name="Schepens W."/>
            <person name="Wilhelm S.W."/>
        </authorList>
    </citation>
    <scope>NUCLEOTIDE SEQUENCE [LARGE SCALE GENOMIC DNA]</scope>
    <source>
        <strain evidence="9 10">CCMP1851</strain>
    </source>
</reference>
<feature type="compositionally biased region" description="Basic and acidic residues" evidence="7">
    <location>
        <begin position="396"/>
        <end position="423"/>
    </location>
</feature>
<feature type="coiled-coil region" evidence="6">
    <location>
        <begin position="216"/>
        <end position="243"/>
    </location>
</feature>
<evidence type="ECO:0000256" key="4">
    <source>
        <dbReference type="ARBA" id="ARBA00022807"/>
    </source>
</evidence>
<dbReference type="InterPro" id="IPR022684">
    <property type="entry name" value="Calpain_cysteine_protease"/>
</dbReference>
<evidence type="ECO:0000313" key="9">
    <source>
        <dbReference type="EMBL" id="KAK7235493.1"/>
    </source>
</evidence>
<dbReference type="PROSITE" id="PS50203">
    <property type="entry name" value="CALPAIN_CAT"/>
    <property type="match status" value="1"/>
</dbReference>
<evidence type="ECO:0000256" key="1">
    <source>
        <dbReference type="ARBA" id="ARBA00007623"/>
    </source>
</evidence>
<sequence length="1408" mass="155042">MLHYFFGKPKHEESAQGRVTSKPAAEHAPVKRAEQVSAAVSSKRAKLGDGGAESIAQLKCGANDDLGKAYDELLETFDEEQTKFAAALAKMERYHEEAMLSLAEARDVLGAKLEAKQGTFDASLAELEVKLTALLRKRVEALYTAQMAESSRILARLEGETRQKDVDIEALKKMYAELLERLEQQRTDHAHHVANAARDALAQQKTMAEQRLGVTKSAFQAELDELLAQLAALKQAGDETAAQREQELRELRASFATAIAVLETELASKMEAFHYEKSESHGEVHATRSQLDSELADLKREIDEARRRLAELEAAADAARLRLEQAKQHHGEVDANLAERLMARAARFSAPTDALPDDDKAYMKEVARRAKLCRIQPLVWVVLTKLQNSLARSHRSAKEAEERERALMLDQQKKLRSQRDALRGERKRTLEQLQLELANAEREAKLAESRRDTEINNRRHVHSHELTMANQMMENLAEQEEDSKAMEEVQDDPANEAAFDIAGDLDAQLLTLRKDASALRMAVAELQRTLRSEGVAHSARLGALNAQLKTKDGELAAARSSKAARTSDAALVNPASGELASFDANTMAEWNSIIATGRAAAKIAAPAPVAAAARPDALVSRSAVVEQELGAVEEELARARGDRLGLLRERHGDLEREAAILMRLNKNKTGNGGYVEEESLATESNPDAPPPPPRAPTRLEAIKLTKQQEAGVLADIKAMEGLDAKHLNFEWDPVARLASELGDQKFVDLDYPPLETPGTYATTEVKKPHKLVYKRASSIYGNPEVFSGGIAPDDIKQGKLGDCWLMCALSACAEFPEVIRALFPGVMQTFQSSGLYRVRLCTGGLWHTVTLDDYFPCDVGAGTPIFSRANGEELWVLLLEKAMAKLSGNYFRLRGGLAAEGLMDLTGFPTFRFKFKNVLVKKMVKDGTLFDKLVFADKNKAVACASTPGEDRFTEGKGDTKIPKSGLVPGHAYSLIAAREIDGQKLVCLRNPWGKFEWDGAWGDSDPRWTAAMKEKMGKALGVPAADVIKDGDGTFWMGYEDFITHFASFSFALQQSIAGTKWHEARQRGHLALDDMSEMYSLHLTQPSHVFVGVHQHDERCLGSAGDYMDVGFTVVRRPSGRTSGDFELQTAVSPCKDRQQFAPAMTSPAAHKKWAPGEYVICVYTTGVALRAARPHPRTAWPPDFDVVHMKPVTREVFSRFNRTMDGILSVGEGGEAAELLSALGLEKISDITKLMSFARNRDGITEGEVGEWLRSHKDWPGLLLKLGYEPGKTPRDVPVPVHSRRVAISVHADEPIHLDKVTDDPAVIEEAQELPILQGTPVKYGEIEVYVAQATTGASMLAKNTSSRPYKVTMDCSKSKNCKSHTGSLVNSLVIPPGEAKIMHHVTPAGRGAWGYTYEMKWASQ</sequence>
<dbReference type="PANTHER" id="PTHR10183">
    <property type="entry name" value="CALPAIN"/>
    <property type="match status" value="1"/>
</dbReference>
<feature type="region of interest" description="Disordered" evidence="7">
    <location>
        <begin position="1"/>
        <end position="36"/>
    </location>
</feature>
<dbReference type="PRINTS" id="PR00704">
    <property type="entry name" value="CALPAIN"/>
</dbReference>
<keyword evidence="10" id="KW-1185">Reference proteome</keyword>
<dbReference type="InterPro" id="IPR001300">
    <property type="entry name" value="Peptidase_C2_calpain_cat"/>
</dbReference>
<proteinExistence type="inferred from homology"/>
<feature type="active site" evidence="5">
    <location>
        <position position="971"/>
    </location>
</feature>
<feature type="compositionally biased region" description="Basic and acidic residues" evidence="7">
    <location>
        <begin position="24"/>
        <end position="34"/>
    </location>
</feature>
<dbReference type="Gene3D" id="3.90.70.10">
    <property type="entry name" value="Cysteine proteinases"/>
    <property type="match status" value="1"/>
</dbReference>
<name>A0ABR1FQ83_AURAN</name>
<keyword evidence="6" id="KW-0175">Coiled coil</keyword>
<feature type="active site" evidence="5">
    <location>
        <position position="803"/>
    </location>
</feature>
<feature type="region of interest" description="Disordered" evidence="7">
    <location>
        <begin position="394"/>
        <end position="423"/>
    </location>
</feature>
<evidence type="ECO:0000256" key="5">
    <source>
        <dbReference type="PROSITE-ProRule" id="PRU00239"/>
    </source>
</evidence>